<reference evidence="3" key="1">
    <citation type="journal article" date="2019" name="Int. J. Syst. Evol. Microbiol.">
        <title>The Global Catalogue of Microorganisms (GCM) 10K type strain sequencing project: providing services to taxonomists for standard genome sequencing and annotation.</title>
        <authorList>
            <consortium name="The Broad Institute Genomics Platform"/>
            <consortium name="The Broad Institute Genome Sequencing Center for Infectious Disease"/>
            <person name="Wu L."/>
            <person name="Ma J."/>
        </authorList>
    </citation>
    <scope>NUCLEOTIDE SEQUENCE [LARGE SCALE GENOMIC DNA]</scope>
    <source>
        <strain evidence="3">CGMCC 4.7241</strain>
    </source>
</reference>
<dbReference type="Pfam" id="PF03009">
    <property type="entry name" value="GDPD"/>
    <property type="match status" value="1"/>
</dbReference>
<proteinExistence type="predicted"/>
<sequence>MTFTLVGHRGSLGTEPENTLRSFRRAAEVGADMVELDLRVTSDGQLVVLHDHDVARTTNGSGDISALTLAEAKQLDAGEGERIPTFAEVLDVVTVPVQAEIKAPAATAGTVELIRERNLLDRVWVISFIPEVLAETQRICPEAHRGLIFGEVPADAIQQARSLGAEVLCVGISSLTPELAEECHSNGLDIYSWTVNSREQLVHALRCGADGVTSDFPERLRGVLTGDDEALELLAKRG</sequence>
<accession>A0ABV7YD57</accession>
<dbReference type="RefSeq" id="WP_205122750.1">
    <property type="nucleotide sequence ID" value="NZ_JAFBCM010000001.1"/>
</dbReference>
<dbReference type="PANTHER" id="PTHR46211:SF1">
    <property type="entry name" value="GLYCEROPHOSPHODIESTER PHOSPHODIESTERASE, CYTOPLASMIC"/>
    <property type="match status" value="1"/>
</dbReference>
<comment type="caution">
    <text evidence="2">The sequence shown here is derived from an EMBL/GenBank/DDBJ whole genome shotgun (WGS) entry which is preliminary data.</text>
</comment>
<gene>
    <name evidence="2" type="ORF">ACFOUW_18060</name>
</gene>
<dbReference type="SUPFAM" id="SSF51695">
    <property type="entry name" value="PLC-like phosphodiesterases"/>
    <property type="match status" value="1"/>
</dbReference>
<name>A0ABV7YD57_9ACTN</name>
<dbReference type="PANTHER" id="PTHR46211">
    <property type="entry name" value="GLYCEROPHOSPHORYL DIESTER PHOSPHODIESTERASE"/>
    <property type="match status" value="1"/>
</dbReference>
<evidence type="ECO:0000259" key="1">
    <source>
        <dbReference type="PROSITE" id="PS51704"/>
    </source>
</evidence>
<protein>
    <submittedName>
        <fullName evidence="2">Glycerophosphodiester phosphodiesterase</fullName>
    </submittedName>
</protein>
<evidence type="ECO:0000313" key="3">
    <source>
        <dbReference type="Proteomes" id="UP001595699"/>
    </source>
</evidence>
<dbReference type="Proteomes" id="UP001595699">
    <property type="component" value="Unassembled WGS sequence"/>
</dbReference>
<keyword evidence="3" id="KW-1185">Reference proteome</keyword>
<dbReference type="InterPro" id="IPR030395">
    <property type="entry name" value="GP_PDE_dom"/>
</dbReference>
<dbReference type="InterPro" id="IPR017946">
    <property type="entry name" value="PLC-like_Pdiesterase_TIM-brl"/>
</dbReference>
<dbReference type="PROSITE" id="PS51704">
    <property type="entry name" value="GP_PDE"/>
    <property type="match status" value="1"/>
</dbReference>
<dbReference type="EMBL" id="JBHRZH010000016">
    <property type="protein sequence ID" value="MFC3762753.1"/>
    <property type="molecule type" value="Genomic_DNA"/>
</dbReference>
<organism evidence="2 3">
    <name type="scientific">Tenggerimyces flavus</name>
    <dbReference type="NCBI Taxonomy" id="1708749"/>
    <lineage>
        <taxon>Bacteria</taxon>
        <taxon>Bacillati</taxon>
        <taxon>Actinomycetota</taxon>
        <taxon>Actinomycetes</taxon>
        <taxon>Propionibacteriales</taxon>
        <taxon>Nocardioidaceae</taxon>
        <taxon>Tenggerimyces</taxon>
    </lineage>
</organism>
<feature type="domain" description="GP-PDE" evidence="1">
    <location>
        <begin position="3"/>
        <end position="224"/>
    </location>
</feature>
<dbReference type="Gene3D" id="3.20.20.190">
    <property type="entry name" value="Phosphatidylinositol (PI) phosphodiesterase"/>
    <property type="match status" value="1"/>
</dbReference>
<evidence type="ECO:0000313" key="2">
    <source>
        <dbReference type="EMBL" id="MFC3762753.1"/>
    </source>
</evidence>